<dbReference type="PANTHER" id="PTHR48228:SF5">
    <property type="entry name" value="ALPHA-METHYLACYL-COA RACEMASE"/>
    <property type="match status" value="1"/>
</dbReference>
<dbReference type="PANTHER" id="PTHR48228">
    <property type="entry name" value="SUCCINYL-COA--D-CITRAMALATE COA-TRANSFERASE"/>
    <property type="match status" value="1"/>
</dbReference>
<dbReference type="RefSeq" id="WP_276269492.1">
    <property type="nucleotide sequence ID" value="NZ_JARJLM010000718.1"/>
</dbReference>
<evidence type="ECO:0000256" key="1">
    <source>
        <dbReference type="SAM" id="MobiDB-lite"/>
    </source>
</evidence>
<comment type="caution">
    <text evidence="2">The sequence shown here is derived from an EMBL/GenBank/DDBJ whole genome shotgun (WGS) entry which is preliminary data.</text>
</comment>
<dbReference type="SUPFAM" id="SSF89796">
    <property type="entry name" value="CoA-transferase family III (CaiB/BaiF)"/>
    <property type="match status" value="1"/>
</dbReference>
<dbReference type="InterPro" id="IPR050509">
    <property type="entry name" value="CoA-transferase_III"/>
</dbReference>
<accession>A0ABT6B4V1</accession>
<dbReference type="Pfam" id="PF02515">
    <property type="entry name" value="CoA_transf_3"/>
    <property type="match status" value="1"/>
</dbReference>
<sequence>MTQPLRGVKVLDFSTLLPGPLCTLLLAEAGADVIKVERPVHGDEMRSYKPKLGSDSANFALLNRGKRSVALDLKSAEAIEALEPLVRDADVLVEQFRPGVMGRLGLGYGVLSALNPRLIYCSITGYGQHGPRAQDAAHDLNYVASTGMLSLSCGGDGAPALPPALIADIAGGAYPAMINILLALRQREQTGRGTFLDIAMADNLFTLQYWGLGDGWRGTWPTPGSGLVTGGSPRYRIYRTSDGQYLAAAPIEDKFWSNFVRLIGLEEDALASLSAHDAIARVAEVIARHPACVWEQRFRGQDVCTARVVSLDEACRDPHFTARGLFSRSVTSGTREQMPALPVPVTNAFRGENLTAPAPVRDTGSDSLPAWKN</sequence>
<evidence type="ECO:0000313" key="3">
    <source>
        <dbReference type="Proteomes" id="UP001216674"/>
    </source>
</evidence>
<evidence type="ECO:0000313" key="2">
    <source>
        <dbReference type="EMBL" id="MDF3839910.1"/>
    </source>
</evidence>
<dbReference type="EMBL" id="JARJLM010000718">
    <property type="protein sequence ID" value="MDF3839910.1"/>
    <property type="molecule type" value="Genomic_DNA"/>
</dbReference>
<proteinExistence type="predicted"/>
<dbReference type="Gene3D" id="3.30.1540.10">
    <property type="entry name" value="formyl-coa transferase, domain 3"/>
    <property type="match status" value="1"/>
</dbReference>
<gene>
    <name evidence="2" type="ORF">P3W85_44345</name>
</gene>
<dbReference type="Proteomes" id="UP001216674">
    <property type="component" value="Unassembled WGS sequence"/>
</dbReference>
<feature type="region of interest" description="Disordered" evidence="1">
    <location>
        <begin position="352"/>
        <end position="373"/>
    </location>
</feature>
<organism evidence="2 3">
    <name type="scientific">Cupriavidus basilensis</name>
    <dbReference type="NCBI Taxonomy" id="68895"/>
    <lineage>
        <taxon>Bacteria</taxon>
        <taxon>Pseudomonadati</taxon>
        <taxon>Pseudomonadota</taxon>
        <taxon>Betaproteobacteria</taxon>
        <taxon>Burkholderiales</taxon>
        <taxon>Burkholderiaceae</taxon>
        <taxon>Cupriavidus</taxon>
    </lineage>
</organism>
<name>A0ABT6B4V1_9BURK</name>
<dbReference type="InterPro" id="IPR023606">
    <property type="entry name" value="CoA-Trfase_III_dom_1_sf"/>
</dbReference>
<dbReference type="Gene3D" id="3.40.50.10540">
    <property type="entry name" value="Crotonobetainyl-coa:carnitine coa-transferase, domain 1"/>
    <property type="match status" value="1"/>
</dbReference>
<protein>
    <submittedName>
        <fullName evidence="2">CaiB/BaiF CoA-transferase family protein</fullName>
    </submittedName>
</protein>
<dbReference type="InterPro" id="IPR044855">
    <property type="entry name" value="CoA-Trfase_III_dom3_sf"/>
</dbReference>
<dbReference type="InterPro" id="IPR003673">
    <property type="entry name" value="CoA-Trfase_fam_III"/>
</dbReference>
<reference evidence="2 3" key="1">
    <citation type="submission" date="2023-03" db="EMBL/GenBank/DDBJ databases">
        <title>Draft assemblies of triclosan tolerant bacteria isolated from returned activated sludge.</title>
        <authorList>
            <person name="Van Hamelsveld S."/>
        </authorList>
    </citation>
    <scope>NUCLEOTIDE SEQUENCE [LARGE SCALE GENOMIC DNA]</scope>
    <source>
        <strain evidence="2 3">GW210010_S58</strain>
    </source>
</reference>
<keyword evidence="3" id="KW-1185">Reference proteome</keyword>